<dbReference type="InterPro" id="IPR023874">
    <property type="entry name" value="DNA_rSAM_put"/>
</dbReference>
<dbReference type="GO" id="GO:0003824">
    <property type="term" value="F:catalytic activity"/>
    <property type="evidence" value="ECO:0007669"/>
    <property type="project" value="InterPro"/>
</dbReference>
<evidence type="ECO:0000313" key="8">
    <source>
        <dbReference type="Proteomes" id="UP000031433"/>
    </source>
</evidence>
<keyword evidence="8" id="KW-1185">Reference proteome</keyword>
<evidence type="ECO:0000259" key="6">
    <source>
        <dbReference type="Pfam" id="PF04055"/>
    </source>
</evidence>
<dbReference type="GO" id="GO:0051536">
    <property type="term" value="F:iron-sulfur cluster binding"/>
    <property type="evidence" value="ECO:0007669"/>
    <property type="project" value="UniProtKB-KW"/>
</dbReference>
<name>A0A0C1R034_9BACT</name>
<dbReference type="Pfam" id="PF04055">
    <property type="entry name" value="Radical_SAM"/>
    <property type="match status" value="1"/>
</dbReference>
<dbReference type="CDD" id="cd01335">
    <property type="entry name" value="Radical_SAM"/>
    <property type="match status" value="1"/>
</dbReference>
<dbReference type="Proteomes" id="UP000031433">
    <property type="component" value="Unassembled WGS sequence"/>
</dbReference>
<feature type="domain" description="Radical SAM core" evidence="6">
    <location>
        <begin position="61"/>
        <end position="189"/>
    </location>
</feature>
<dbReference type="InterPro" id="IPR051675">
    <property type="entry name" value="Endo/Exo/Phosphatase_dom_1"/>
</dbReference>
<reference evidence="7 8" key="1">
    <citation type="submission" date="2015-01" db="EMBL/GenBank/DDBJ databases">
        <title>Genome sequence of the anaerobic bacterium Geobacter soli GSS01, a dissimilatory Fe(III) reducer from soil.</title>
        <authorList>
            <person name="Yang G."/>
            <person name="Zhou S."/>
        </authorList>
    </citation>
    <scope>NUCLEOTIDE SEQUENCE [LARGE SCALE GENOMIC DNA]</scope>
    <source>
        <strain evidence="7 8">GSS01</strain>
    </source>
</reference>
<dbReference type="SUPFAM" id="SSF102114">
    <property type="entry name" value="Radical SAM enzymes"/>
    <property type="match status" value="1"/>
</dbReference>
<dbReference type="AlphaFoldDB" id="A0A0C1R034"/>
<evidence type="ECO:0000256" key="5">
    <source>
        <dbReference type="ARBA" id="ARBA00023014"/>
    </source>
</evidence>
<dbReference type="Gene3D" id="3.20.20.70">
    <property type="entry name" value="Aldolase class I"/>
    <property type="match status" value="1"/>
</dbReference>
<dbReference type="RefSeq" id="WP_039647709.1">
    <property type="nucleotide sequence ID" value="NZ_JXBL01000001.1"/>
</dbReference>
<organism evidence="7 8">
    <name type="scientific">Geobacter soli</name>
    <dbReference type="NCBI Taxonomy" id="1510391"/>
    <lineage>
        <taxon>Bacteria</taxon>
        <taxon>Pseudomonadati</taxon>
        <taxon>Thermodesulfobacteriota</taxon>
        <taxon>Desulfuromonadia</taxon>
        <taxon>Geobacterales</taxon>
        <taxon>Geobacteraceae</taxon>
        <taxon>Geobacter</taxon>
    </lineage>
</organism>
<comment type="caution">
    <text evidence="7">The sequence shown here is derived from an EMBL/GenBank/DDBJ whole genome shotgun (WGS) entry which is preliminary data.</text>
</comment>
<keyword evidence="3" id="KW-0479">Metal-binding</keyword>
<dbReference type="GO" id="GO:0046872">
    <property type="term" value="F:metal ion binding"/>
    <property type="evidence" value="ECO:0007669"/>
    <property type="project" value="UniProtKB-KW"/>
</dbReference>
<gene>
    <name evidence="7" type="ORF">SE37_15095</name>
</gene>
<dbReference type="SUPFAM" id="SSF47781">
    <property type="entry name" value="RuvA domain 2-like"/>
    <property type="match status" value="1"/>
</dbReference>
<dbReference type="InterPro" id="IPR058240">
    <property type="entry name" value="rSAM_sf"/>
</dbReference>
<keyword evidence="5" id="KW-0411">Iron-sulfur</keyword>
<dbReference type="Gene3D" id="1.10.150.320">
    <property type="entry name" value="Photosystem II 12 kDa extrinsic protein"/>
    <property type="match status" value="1"/>
</dbReference>
<sequence length="431" mass="47953">MPEFTLAEKLEILADGAKYDVSCASSGSSRKGKGGIGNAAQCGICHSWTADGRCVSLLKILLTNVCIYDCAYCVNRRSNDIRRVMLTPAEVAELTIGFYRRNAIEGLFLSTGVVRNPDYTMELLIEATRQLREEYRFNGYIHVKVLPGADLALVERLGRHADRVSINMELPSRESLALLAPDKSRESIVGPMKRVGELIVQTREERKVSRKMPPFAPAGQSTQLIVGASGETDLQIISLAAGLYGRLSLKRVYYSAFISVNRDERLPVVVGTPPLAREHRLYQADWLMRYYGFAAGELLDEERPNLDLSLDPKAGWALRNLHLFPVEVNRADYEALLRVPGIGVRSAQRIVLARRGSHLSLDDLPLLGVVMKRARYFITARGRFAADLTPDAVGLRLRLTEKPPRRERWSQPSLFDGGAGMDIRSTITGEL</sequence>
<evidence type="ECO:0000313" key="7">
    <source>
        <dbReference type="EMBL" id="KIE43856.1"/>
    </source>
</evidence>
<dbReference type="InterPro" id="IPR013785">
    <property type="entry name" value="Aldolase_TIM"/>
</dbReference>
<evidence type="ECO:0000256" key="4">
    <source>
        <dbReference type="ARBA" id="ARBA00023004"/>
    </source>
</evidence>
<protein>
    <submittedName>
        <fullName evidence="7">Biotin synthase</fullName>
    </submittedName>
</protein>
<keyword evidence="2" id="KW-0949">S-adenosyl-L-methionine</keyword>
<dbReference type="InterPro" id="IPR007197">
    <property type="entry name" value="rSAM"/>
</dbReference>
<dbReference type="SFLD" id="SFLDS00029">
    <property type="entry name" value="Radical_SAM"/>
    <property type="match status" value="1"/>
</dbReference>
<dbReference type="PANTHER" id="PTHR21180">
    <property type="entry name" value="ENDONUCLEASE/EXONUCLEASE/PHOSPHATASE FAMILY DOMAIN-CONTAINING PROTEIN 1"/>
    <property type="match status" value="1"/>
</dbReference>
<dbReference type="InterPro" id="IPR010994">
    <property type="entry name" value="RuvA_2-like"/>
</dbReference>
<proteinExistence type="predicted"/>
<keyword evidence="4" id="KW-0408">Iron</keyword>
<evidence type="ECO:0000256" key="3">
    <source>
        <dbReference type="ARBA" id="ARBA00022723"/>
    </source>
</evidence>
<evidence type="ECO:0000256" key="1">
    <source>
        <dbReference type="ARBA" id="ARBA00001966"/>
    </source>
</evidence>
<dbReference type="EMBL" id="JXBL01000001">
    <property type="protein sequence ID" value="KIE43856.1"/>
    <property type="molecule type" value="Genomic_DNA"/>
</dbReference>
<accession>A0A0C1R034</accession>
<dbReference type="SFLD" id="SFLDG01102">
    <property type="entry name" value="Uncharacterised_Radical_SAM_Su"/>
    <property type="match status" value="1"/>
</dbReference>
<comment type="cofactor">
    <cofactor evidence="1">
        <name>[4Fe-4S] cluster</name>
        <dbReference type="ChEBI" id="CHEBI:49883"/>
    </cofactor>
</comment>
<evidence type="ECO:0000256" key="2">
    <source>
        <dbReference type="ARBA" id="ARBA00022691"/>
    </source>
</evidence>
<dbReference type="PANTHER" id="PTHR21180:SF9">
    <property type="entry name" value="TYPE II SECRETION SYSTEM PROTEIN K"/>
    <property type="match status" value="1"/>
</dbReference>
<dbReference type="NCBIfam" id="TIGR03916">
    <property type="entry name" value="rSAM_link_UDG"/>
    <property type="match status" value="1"/>
</dbReference>